<sequence length="49" mass="5774">MDKQETNDRIHQALAGLSTIQRRRIKTYFYNGLIYRQIATIEKITCMAV</sequence>
<dbReference type="EMBL" id="JAJNBZ010000032">
    <property type="protein sequence ID" value="MCE5172648.1"/>
    <property type="molecule type" value="Genomic_DNA"/>
</dbReference>
<dbReference type="Gene3D" id="1.10.10.10">
    <property type="entry name" value="Winged helix-like DNA-binding domain superfamily/Winged helix DNA-binding domain"/>
    <property type="match status" value="1"/>
</dbReference>
<dbReference type="Proteomes" id="UP001199916">
    <property type="component" value="Unassembled WGS sequence"/>
</dbReference>
<keyword evidence="2" id="KW-1185">Reference proteome</keyword>
<name>A0ABS8YLB6_9BACL</name>
<comment type="caution">
    <text evidence="1">The sequence shown here is derived from an EMBL/GenBank/DDBJ whole genome shotgun (WGS) entry which is preliminary data.</text>
</comment>
<reference evidence="1 2" key="1">
    <citation type="submission" date="2021-11" db="EMBL/GenBank/DDBJ databases">
        <title>Draft genome sequence of Paenibacillus profundus YoMME, a new Gram-positive bacteria with exoelectrogenic properties.</title>
        <authorList>
            <person name="Hubenova Y."/>
            <person name="Hubenova E."/>
            <person name="Manasiev Y."/>
            <person name="Peykov S."/>
            <person name="Mitov M."/>
        </authorList>
    </citation>
    <scope>NUCLEOTIDE SEQUENCE [LARGE SCALE GENOMIC DNA]</scope>
    <source>
        <strain evidence="1 2">YoMME</strain>
    </source>
</reference>
<gene>
    <name evidence="1" type="ORF">LQV63_25590</name>
</gene>
<dbReference type="InterPro" id="IPR013324">
    <property type="entry name" value="RNA_pol_sigma_r3/r4-like"/>
</dbReference>
<evidence type="ECO:0000313" key="2">
    <source>
        <dbReference type="Proteomes" id="UP001199916"/>
    </source>
</evidence>
<protein>
    <recommendedName>
        <fullName evidence="3">RNA polymerase sigma factor 70 region 4 type 2 domain-containing protein</fullName>
    </recommendedName>
</protein>
<dbReference type="SUPFAM" id="SSF88659">
    <property type="entry name" value="Sigma3 and sigma4 domains of RNA polymerase sigma factors"/>
    <property type="match status" value="1"/>
</dbReference>
<organism evidence="1 2">
    <name type="scientific">Paenibacillus profundus</name>
    <dbReference type="NCBI Taxonomy" id="1173085"/>
    <lineage>
        <taxon>Bacteria</taxon>
        <taxon>Bacillati</taxon>
        <taxon>Bacillota</taxon>
        <taxon>Bacilli</taxon>
        <taxon>Bacillales</taxon>
        <taxon>Paenibacillaceae</taxon>
        <taxon>Paenibacillus</taxon>
    </lineage>
</organism>
<evidence type="ECO:0008006" key="3">
    <source>
        <dbReference type="Google" id="ProtNLM"/>
    </source>
</evidence>
<proteinExistence type="predicted"/>
<accession>A0ABS8YLB6</accession>
<evidence type="ECO:0000313" key="1">
    <source>
        <dbReference type="EMBL" id="MCE5172648.1"/>
    </source>
</evidence>
<dbReference type="InterPro" id="IPR036388">
    <property type="entry name" value="WH-like_DNA-bd_sf"/>
</dbReference>